<protein>
    <recommendedName>
        <fullName evidence="1">BEN domain-containing protein</fullName>
    </recommendedName>
</protein>
<dbReference type="Proteomes" id="UP000663879">
    <property type="component" value="Unassembled WGS sequence"/>
</dbReference>
<dbReference type="GO" id="GO:0003677">
    <property type="term" value="F:DNA binding"/>
    <property type="evidence" value="ECO:0007669"/>
    <property type="project" value="InterPro"/>
</dbReference>
<dbReference type="AlphaFoldDB" id="A0A814P4T3"/>
<dbReference type="EMBL" id="CAJNOC010007660">
    <property type="protein sequence ID" value="CAF1102891.1"/>
    <property type="molecule type" value="Genomic_DNA"/>
</dbReference>
<accession>A0A814P4T3</accession>
<feature type="domain" description="BEN" evidence="1">
    <location>
        <begin position="86"/>
        <end position="167"/>
    </location>
</feature>
<name>A0A814P4T3_9BILA</name>
<gene>
    <name evidence="2" type="ORF">OXX778_LOCUS21242</name>
</gene>
<keyword evidence="3" id="KW-1185">Reference proteome</keyword>
<dbReference type="InterPro" id="IPR018379">
    <property type="entry name" value="BEN_domain"/>
</dbReference>
<dbReference type="OrthoDB" id="10053686at2759"/>
<sequence>MKKSRIQKKCDKKCKKYIDRQTTEKKSSNDILIDDCNEISVENSTISNSDCDDIKKLKADLEELKTDISDIKSMLSQVLHNQNNCNQNTIPTELVFNGINLLSITASSMSKYITTLMDRLYSKKELRKSYVIEGSSNSKRLPLDLERLKAIKNAVFIKYRVPEDKKE</sequence>
<evidence type="ECO:0000259" key="1">
    <source>
        <dbReference type="PROSITE" id="PS51457"/>
    </source>
</evidence>
<organism evidence="2 3">
    <name type="scientific">Brachionus calyciflorus</name>
    <dbReference type="NCBI Taxonomy" id="104777"/>
    <lineage>
        <taxon>Eukaryota</taxon>
        <taxon>Metazoa</taxon>
        <taxon>Spiralia</taxon>
        <taxon>Gnathifera</taxon>
        <taxon>Rotifera</taxon>
        <taxon>Eurotatoria</taxon>
        <taxon>Monogononta</taxon>
        <taxon>Pseudotrocha</taxon>
        <taxon>Ploima</taxon>
        <taxon>Brachionidae</taxon>
        <taxon>Brachionus</taxon>
    </lineage>
</organism>
<dbReference type="PROSITE" id="PS51457">
    <property type="entry name" value="BEN"/>
    <property type="match status" value="1"/>
</dbReference>
<evidence type="ECO:0000313" key="3">
    <source>
        <dbReference type="Proteomes" id="UP000663879"/>
    </source>
</evidence>
<comment type="caution">
    <text evidence="2">The sequence shown here is derived from an EMBL/GenBank/DDBJ whole genome shotgun (WGS) entry which is preliminary data.</text>
</comment>
<reference evidence="2" key="1">
    <citation type="submission" date="2021-02" db="EMBL/GenBank/DDBJ databases">
        <authorList>
            <person name="Nowell W R."/>
        </authorList>
    </citation>
    <scope>NUCLEOTIDE SEQUENCE</scope>
    <source>
        <strain evidence="2">Ploen Becks lab</strain>
    </source>
</reference>
<evidence type="ECO:0000313" key="2">
    <source>
        <dbReference type="EMBL" id="CAF1102891.1"/>
    </source>
</evidence>
<proteinExistence type="predicted"/>